<dbReference type="PANTHER" id="PTHR19353">
    <property type="entry name" value="FATTY ACID DESATURASE 2"/>
    <property type="match status" value="1"/>
</dbReference>
<dbReference type="OrthoDB" id="260091at2759"/>
<dbReference type="AlphaFoldDB" id="A0A0L0DMY0"/>
<feature type="transmembrane region" description="Helical" evidence="8">
    <location>
        <begin position="120"/>
        <end position="139"/>
    </location>
</feature>
<evidence type="ECO:0000313" key="11">
    <source>
        <dbReference type="Proteomes" id="UP000054408"/>
    </source>
</evidence>
<evidence type="ECO:0000256" key="1">
    <source>
        <dbReference type="ARBA" id="ARBA00004141"/>
    </source>
</evidence>
<keyword evidence="7 8" id="KW-0472">Membrane</keyword>
<evidence type="ECO:0000256" key="6">
    <source>
        <dbReference type="ARBA" id="ARBA00023098"/>
    </source>
</evidence>
<dbReference type="eggNOG" id="KOG4232">
    <property type="taxonomic scope" value="Eukaryota"/>
</dbReference>
<dbReference type="GO" id="GO:0006629">
    <property type="term" value="P:lipid metabolic process"/>
    <property type="evidence" value="ECO:0007669"/>
    <property type="project" value="UniProtKB-KW"/>
</dbReference>
<dbReference type="PIRSF" id="PIRSF015921">
    <property type="entry name" value="FA_sphinglp_des"/>
    <property type="match status" value="1"/>
</dbReference>
<dbReference type="Proteomes" id="UP000054408">
    <property type="component" value="Unassembled WGS sequence"/>
</dbReference>
<reference evidence="10 11" key="1">
    <citation type="submission" date="2010-05" db="EMBL/GenBank/DDBJ databases">
        <title>The Genome Sequence of Thecamonas trahens ATCC 50062.</title>
        <authorList>
            <consortium name="The Broad Institute Genome Sequencing Platform"/>
            <person name="Russ C."/>
            <person name="Cuomo C."/>
            <person name="Shea T."/>
            <person name="Young S.K."/>
            <person name="Zeng Q."/>
            <person name="Koehrsen M."/>
            <person name="Haas B."/>
            <person name="Borodovsky M."/>
            <person name="Guigo R."/>
            <person name="Alvarado L."/>
            <person name="Berlin A."/>
            <person name="Bochicchio J."/>
            <person name="Borenstein D."/>
            <person name="Chapman S."/>
            <person name="Chen Z."/>
            <person name="Freedman E."/>
            <person name="Gellesch M."/>
            <person name="Goldberg J."/>
            <person name="Griggs A."/>
            <person name="Gujja S."/>
            <person name="Heilman E."/>
            <person name="Heiman D."/>
            <person name="Hepburn T."/>
            <person name="Howarth C."/>
            <person name="Jen D."/>
            <person name="Larson L."/>
            <person name="Mehta T."/>
            <person name="Park D."/>
            <person name="Pearson M."/>
            <person name="Roberts A."/>
            <person name="Saif S."/>
            <person name="Shenoy N."/>
            <person name="Sisk P."/>
            <person name="Stolte C."/>
            <person name="Sykes S."/>
            <person name="Thomson T."/>
            <person name="Walk T."/>
            <person name="White J."/>
            <person name="Yandava C."/>
            <person name="Burger G."/>
            <person name="Gray M.W."/>
            <person name="Holland P.W.H."/>
            <person name="King N."/>
            <person name="Lang F.B.F."/>
            <person name="Roger A.J."/>
            <person name="Ruiz-Trillo I."/>
            <person name="Lander E."/>
            <person name="Nusbaum C."/>
        </authorList>
    </citation>
    <scope>NUCLEOTIDE SEQUENCE [LARGE SCALE GENOMIC DNA]</scope>
    <source>
        <strain evidence="10 11">ATCC 50062</strain>
    </source>
</reference>
<dbReference type="GeneID" id="25561075"/>
<evidence type="ECO:0000256" key="8">
    <source>
        <dbReference type="SAM" id="Phobius"/>
    </source>
</evidence>
<evidence type="ECO:0000256" key="5">
    <source>
        <dbReference type="ARBA" id="ARBA00023002"/>
    </source>
</evidence>
<dbReference type="InterPro" id="IPR012171">
    <property type="entry name" value="Fatty_acid_desaturase"/>
</dbReference>
<dbReference type="PROSITE" id="PS50255">
    <property type="entry name" value="CYTOCHROME_B5_2"/>
    <property type="match status" value="1"/>
</dbReference>
<evidence type="ECO:0000259" key="9">
    <source>
        <dbReference type="PROSITE" id="PS50255"/>
    </source>
</evidence>
<protein>
    <submittedName>
        <fullName evidence="10">Delta-5 desaturase</fullName>
    </submittedName>
</protein>
<evidence type="ECO:0000256" key="7">
    <source>
        <dbReference type="ARBA" id="ARBA00023136"/>
    </source>
</evidence>
<keyword evidence="5" id="KW-0560">Oxidoreductase</keyword>
<proteinExistence type="inferred from homology"/>
<dbReference type="GO" id="GO:0016020">
    <property type="term" value="C:membrane"/>
    <property type="evidence" value="ECO:0007669"/>
    <property type="project" value="UniProtKB-SubCell"/>
</dbReference>
<feature type="transmembrane region" description="Helical" evidence="8">
    <location>
        <begin position="275"/>
        <end position="295"/>
    </location>
</feature>
<gene>
    <name evidence="10" type="ORF">AMSG_01320</name>
</gene>
<dbReference type="SUPFAM" id="SSF55856">
    <property type="entry name" value="Cytochrome b5-like heme/steroid binding domain"/>
    <property type="match status" value="1"/>
</dbReference>
<dbReference type="EMBL" id="GL349437">
    <property type="protein sequence ID" value="KNC53610.1"/>
    <property type="molecule type" value="Genomic_DNA"/>
</dbReference>
<organism evidence="10 11">
    <name type="scientific">Thecamonas trahens ATCC 50062</name>
    <dbReference type="NCBI Taxonomy" id="461836"/>
    <lineage>
        <taxon>Eukaryota</taxon>
        <taxon>Apusozoa</taxon>
        <taxon>Apusomonadida</taxon>
        <taxon>Apusomonadidae</taxon>
        <taxon>Thecamonas</taxon>
    </lineage>
</organism>
<dbReference type="STRING" id="461836.A0A0L0DMY0"/>
<dbReference type="OMA" id="CGWWMHE"/>
<feature type="transmembrane region" description="Helical" evidence="8">
    <location>
        <begin position="248"/>
        <end position="269"/>
    </location>
</feature>
<keyword evidence="3 8" id="KW-0812">Transmembrane</keyword>
<dbReference type="InterPro" id="IPR001199">
    <property type="entry name" value="Cyt_B5-like_heme/steroid-bd"/>
</dbReference>
<evidence type="ECO:0000256" key="2">
    <source>
        <dbReference type="ARBA" id="ARBA00009295"/>
    </source>
</evidence>
<evidence type="ECO:0000256" key="3">
    <source>
        <dbReference type="ARBA" id="ARBA00022692"/>
    </source>
</evidence>
<dbReference type="CDD" id="cd03506">
    <property type="entry name" value="Delta6-FADS-like"/>
    <property type="match status" value="1"/>
</dbReference>
<evidence type="ECO:0000256" key="4">
    <source>
        <dbReference type="ARBA" id="ARBA00022989"/>
    </source>
</evidence>
<dbReference type="PANTHER" id="PTHR19353:SF88">
    <property type="entry name" value="DELTA(5) FATTY ACID DESATURASE FAT-4"/>
    <property type="match status" value="1"/>
</dbReference>
<dbReference type="InterPro" id="IPR036400">
    <property type="entry name" value="Cyt_B5-like_heme/steroid_sf"/>
</dbReference>
<feature type="domain" description="Cytochrome b5 heme-binding" evidence="9">
    <location>
        <begin position="1"/>
        <end position="75"/>
    </location>
</feature>
<dbReference type="GO" id="GO:0016717">
    <property type="term" value="F:oxidoreductase activity, acting on paired donors, with oxidation of a pair of donors resulting in the reduction of molecular oxygen to two molecules of water"/>
    <property type="evidence" value="ECO:0007669"/>
    <property type="project" value="TreeGrafter"/>
</dbReference>
<keyword evidence="6" id="KW-0443">Lipid metabolism</keyword>
<keyword evidence="4 8" id="KW-1133">Transmembrane helix</keyword>
<comment type="similarity">
    <text evidence="2">Belongs to the fatty acid desaturase type 1 family.</text>
</comment>
<evidence type="ECO:0000313" key="10">
    <source>
        <dbReference type="EMBL" id="KNC53610.1"/>
    </source>
</evidence>
<keyword evidence="11" id="KW-1185">Reference proteome</keyword>
<name>A0A0L0DMY0_THETB</name>
<accession>A0A0L0DMY0</accession>
<dbReference type="Pfam" id="PF00173">
    <property type="entry name" value="Cyt-b5"/>
    <property type="match status" value="1"/>
</dbReference>
<sequence length="402" mass="47068">MVHETSEPKEITIDGRIYDVSSLEGKHPGGGVFKFYFGSDATVAFNEFHGRSPRAYKWLKTLKSRPATQPLSPLERDFRIFRQQLVDEGYFEPSYIHLAYRFAFLFFCHWVAFKLMFAEWYFTAALCLGYAGGHCGWLMHEFGHGSGTGYMWLDRRIQEFVYGVGDGMSAGWWRSQHNRHHAMPQHLEHDVDLKTLPLVAFHAEIAKKGNPFWLRFQAYLFLPVVTLLVTLGWQFFLHPRYMIRKGKWAELFYLAVRYGGVAYFVLPHLGLAKTLMMYIGGALFGGMYIFTNFALSHTHKPVVHKGETKDWIRFSVEHTTNISPGNWFITYFVMTHLNQQIEHHLFPQMPQYRFFKLVPRVRKWVEDHGLEYDTRGYFETLWDTLRNLDEVGKSAGEHAHKE</sequence>
<dbReference type="RefSeq" id="XP_013761927.1">
    <property type="nucleotide sequence ID" value="XM_013906473.1"/>
</dbReference>
<dbReference type="Gene3D" id="3.10.120.10">
    <property type="entry name" value="Cytochrome b5-like heme/steroid binding domain"/>
    <property type="match status" value="1"/>
</dbReference>
<dbReference type="Pfam" id="PF00487">
    <property type="entry name" value="FA_desaturase"/>
    <property type="match status" value="1"/>
</dbReference>
<comment type="subcellular location">
    <subcellularLocation>
        <location evidence="1">Membrane</location>
        <topology evidence="1">Multi-pass membrane protein</topology>
    </subcellularLocation>
</comment>
<feature type="transmembrane region" description="Helical" evidence="8">
    <location>
        <begin position="216"/>
        <end position="236"/>
    </location>
</feature>
<dbReference type="InterPro" id="IPR005804">
    <property type="entry name" value="FA_desaturase_dom"/>
</dbReference>